<dbReference type="InterPro" id="IPR036365">
    <property type="entry name" value="PGBD-like_sf"/>
</dbReference>
<accession>A0A7Y3RN64</accession>
<dbReference type="GO" id="GO:0009253">
    <property type="term" value="P:peptidoglycan catabolic process"/>
    <property type="evidence" value="ECO:0007669"/>
    <property type="project" value="TreeGrafter"/>
</dbReference>
<dbReference type="Gene3D" id="1.10.530.10">
    <property type="match status" value="1"/>
</dbReference>
<feature type="signal peptide" evidence="1">
    <location>
        <begin position="1"/>
        <end position="15"/>
    </location>
</feature>
<dbReference type="InterPro" id="IPR036366">
    <property type="entry name" value="PGBDSf"/>
</dbReference>
<dbReference type="GO" id="GO:0008933">
    <property type="term" value="F:peptidoglycan lytic transglycosylase activity"/>
    <property type="evidence" value="ECO:0007669"/>
    <property type="project" value="TreeGrafter"/>
</dbReference>
<dbReference type="RefSeq" id="WP_173199461.1">
    <property type="nucleotide sequence ID" value="NZ_JABFCX010000003.1"/>
</dbReference>
<organism evidence="4 5">
    <name type="scientific">Parvularcula mediterranea</name>
    <dbReference type="NCBI Taxonomy" id="2732508"/>
    <lineage>
        <taxon>Bacteria</taxon>
        <taxon>Pseudomonadati</taxon>
        <taxon>Pseudomonadota</taxon>
        <taxon>Alphaproteobacteria</taxon>
        <taxon>Parvularculales</taxon>
        <taxon>Parvularculaceae</taxon>
        <taxon>Parvularcula</taxon>
    </lineage>
</organism>
<dbReference type="NCBIfam" id="TIGR02283">
    <property type="entry name" value="MltB_2"/>
    <property type="match status" value="1"/>
</dbReference>
<dbReference type="InterPro" id="IPR031304">
    <property type="entry name" value="SLT_2"/>
</dbReference>
<reference evidence="4 5" key="1">
    <citation type="submission" date="2020-05" db="EMBL/GenBank/DDBJ databases">
        <title>Parvularcula mediterraneae sp. nov., isolated from polypropylene straw from shallow seawater of the seashore of Laganas in Zakynthos island, Greece.</title>
        <authorList>
            <person name="Szabo I."/>
            <person name="Al-Omari J."/>
            <person name="Rado J."/>
            <person name="Szerdahelyi G.S."/>
        </authorList>
    </citation>
    <scope>NUCLEOTIDE SEQUENCE [LARGE SCALE GENOMIC DNA]</scope>
    <source>
        <strain evidence="4 5">ZS-1/3</strain>
    </source>
</reference>
<feature type="domain" description="Peptidoglycan binding-like" evidence="2">
    <location>
        <begin position="335"/>
        <end position="390"/>
    </location>
</feature>
<dbReference type="SUPFAM" id="SSF47090">
    <property type="entry name" value="PGBD-like"/>
    <property type="match status" value="1"/>
</dbReference>
<feature type="chain" id="PRO_5031397711" evidence="1">
    <location>
        <begin position="16"/>
        <end position="394"/>
    </location>
</feature>
<proteinExistence type="predicted"/>
<protein>
    <submittedName>
        <fullName evidence="4">Lytic murein transglycosylase</fullName>
    </submittedName>
</protein>
<dbReference type="Pfam" id="PF01471">
    <property type="entry name" value="PG_binding_1"/>
    <property type="match status" value="1"/>
</dbReference>
<keyword evidence="5" id="KW-1185">Reference proteome</keyword>
<dbReference type="CDD" id="cd13399">
    <property type="entry name" value="Slt35-like"/>
    <property type="match status" value="1"/>
</dbReference>
<evidence type="ECO:0000259" key="2">
    <source>
        <dbReference type="Pfam" id="PF01471"/>
    </source>
</evidence>
<dbReference type="InterPro" id="IPR023346">
    <property type="entry name" value="Lysozyme-like_dom_sf"/>
</dbReference>
<keyword evidence="1" id="KW-0732">Signal</keyword>
<name>A0A7Y3RN64_9PROT</name>
<evidence type="ECO:0000259" key="3">
    <source>
        <dbReference type="Pfam" id="PF13406"/>
    </source>
</evidence>
<dbReference type="PANTHER" id="PTHR30163">
    <property type="entry name" value="MEMBRANE-BOUND LYTIC MUREIN TRANSGLYCOSYLASE B"/>
    <property type="match status" value="1"/>
</dbReference>
<dbReference type="InterPro" id="IPR002477">
    <property type="entry name" value="Peptidoglycan-bd-like"/>
</dbReference>
<dbReference type="PANTHER" id="PTHR30163:SF8">
    <property type="entry name" value="LYTIC MUREIN TRANSGLYCOSYLASE"/>
    <property type="match status" value="1"/>
</dbReference>
<evidence type="ECO:0000256" key="1">
    <source>
        <dbReference type="SAM" id="SignalP"/>
    </source>
</evidence>
<dbReference type="Gene3D" id="1.10.101.10">
    <property type="entry name" value="PGBD-like superfamily/PGBD"/>
    <property type="match status" value="1"/>
</dbReference>
<feature type="domain" description="Transglycosylase SLT" evidence="3">
    <location>
        <begin position="22"/>
        <end position="313"/>
    </location>
</feature>
<dbReference type="SUPFAM" id="SSF53955">
    <property type="entry name" value="Lysozyme-like"/>
    <property type="match status" value="1"/>
</dbReference>
<sequence>MLFAALAALTLSVSAAQESELDAFVRDFRAEALSEGISPTVYDREMATATVRPKVIERDRNQPEFVRPIWGYLDSAVSDRRISDGRAAAVRGQDPLIMAATAYGTDPNIIAAIWGLESNYGKILGNNDIISAVTTLAIDGRRERFAKAQLIAALRIIQDGYATREQLVGSWAGAMGQTQFIPTTYLAYAVDLDGDGKKNIWTDLGDVFASTANHLDRSGWRTGRPVVVEVTLPDDFNYALTDGRRLRVVDWIQNGVRGASSVLLDVADPDLGAKLIVPAGAKGPAFLTFHNFDVIKRYNNATSYALGVAMLAERIGGSETGLKAEWPRDDRPLTRTERMELQRLLAAKGFSVGGIDGIIGPNTRKALRQWQAANGLTPDGYPSASMLAKLSGNE</sequence>
<dbReference type="AlphaFoldDB" id="A0A7Y3RN64"/>
<gene>
    <name evidence="4" type="ORF">HK107_10365</name>
</gene>
<dbReference type="InterPro" id="IPR043426">
    <property type="entry name" value="MltB-like"/>
</dbReference>
<evidence type="ECO:0000313" key="5">
    <source>
        <dbReference type="Proteomes" id="UP000536835"/>
    </source>
</evidence>
<dbReference type="InterPro" id="IPR011970">
    <property type="entry name" value="MltB_2"/>
</dbReference>
<evidence type="ECO:0000313" key="4">
    <source>
        <dbReference type="EMBL" id="NNU16725.1"/>
    </source>
</evidence>
<comment type="caution">
    <text evidence="4">The sequence shown here is derived from an EMBL/GenBank/DDBJ whole genome shotgun (WGS) entry which is preliminary data.</text>
</comment>
<dbReference type="Gene3D" id="1.10.8.350">
    <property type="entry name" value="Bacterial muramidase"/>
    <property type="match status" value="1"/>
</dbReference>
<dbReference type="EMBL" id="JABFCX010000003">
    <property type="protein sequence ID" value="NNU16725.1"/>
    <property type="molecule type" value="Genomic_DNA"/>
</dbReference>
<dbReference type="Pfam" id="PF13406">
    <property type="entry name" value="SLT_2"/>
    <property type="match status" value="1"/>
</dbReference>
<dbReference type="Proteomes" id="UP000536835">
    <property type="component" value="Unassembled WGS sequence"/>
</dbReference>